<keyword evidence="2" id="KW-1185">Reference proteome</keyword>
<evidence type="ECO:0000313" key="1">
    <source>
        <dbReference type="EMBL" id="QOR72398.1"/>
    </source>
</evidence>
<dbReference type="InterPro" id="IPR036291">
    <property type="entry name" value="NAD(P)-bd_dom_sf"/>
</dbReference>
<reference evidence="1 2" key="1">
    <citation type="submission" date="2020-10" db="EMBL/GenBank/DDBJ databases">
        <title>Haloactinobacterium sp. RN3S43, a bacterium isolated from saline soil.</title>
        <authorList>
            <person name="Sun J.-Q."/>
        </authorList>
    </citation>
    <scope>NUCLEOTIDE SEQUENCE [LARGE SCALE GENOMIC DNA]</scope>
    <source>
        <strain evidence="1 2">RN3S43</strain>
    </source>
</reference>
<organism evidence="1 2">
    <name type="scientific">Ruania alkalisoli</name>
    <dbReference type="NCBI Taxonomy" id="2779775"/>
    <lineage>
        <taxon>Bacteria</taxon>
        <taxon>Bacillati</taxon>
        <taxon>Actinomycetota</taxon>
        <taxon>Actinomycetes</taxon>
        <taxon>Micrococcales</taxon>
        <taxon>Ruaniaceae</taxon>
        <taxon>Ruania</taxon>
    </lineage>
</organism>
<dbReference type="EMBL" id="CP063169">
    <property type="protein sequence ID" value="QOR72398.1"/>
    <property type="molecule type" value="Genomic_DNA"/>
</dbReference>
<evidence type="ECO:0000313" key="2">
    <source>
        <dbReference type="Proteomes" id="UP000593758"/>
    </source>
</evidence>
<dbReference type="RefSeq" id="WP_193499036.1">
    <property type="nucleotide sequence ID" value="NZ_CP063169.1"/>
</dbReference>
<dbReference type="AlphaFoldDB" id="A0A7M1SXV7"/>
<dbReference type="SUPFAM" id="SSF51735">
    <property type="entry name" value="NAD(P)-binding Rossmann-fold domains"/>
    <property type="match status" value="1"/>
</dbReference>
<dbReference type="KEGG" id="halt:IM660_09340"/>
<protein>
    <submittedName>
        <fullName evidence="1">Uncharacterized protein</fullName>
    </submittedName>
</protein>
<dbReference type="Gene3D" id="3.40.50.720">
    <property type="entry name" value="NAD(P)-binding Rossmann-like Domain"/>
    <property type="match status" value="1"/>
</dbReference>
<dbReference type="Proteomes" id="UP000593758">
    <property type="component" value="Chromosome"/>
</dbReference>
<accession>A0A7M1SXV7</accession>
<gene>
    <name evidence="1" type="ORF">IM660_09340</name>
</gene>
<proteinExistence type="predicted"/>
<name>A0A7M1SXV7_9MICO</name>
<sequence length="310" mass="32053">MRALVLGARGATGGVVAKELRRRGHHVTPAGRTSPPDGVAIDLTTEDGWRTLRRICAEHDVVVNASGIEDPALVGAVGTTALADLSASGAYLAQLADTAPPEATVVRGVGLVPGLSTVLVAALQPSPAGAVDVAIVLGAGEQHGAAAVEWTVGLAGSAIHAPPERVHVRNLRERRRFSAHGAVRTYLRADFGDQVLVPPERAAVREYLALDSRAATVFLALVGRFPGLRRLLRHAPHLGTDSWSVAVFDRASGRVLSARGAGQSRATGVLAARAAEQVVLSNAQGVLTMADVVTLTDLGTVPGIELAELP</sequence>